<protein>
    <recommendedName>
        <fullName evidence="3">Amidoligase enzyme</fullName>
    </recommendedName>
</protein>
<proteinExistence type="predicted"/>
<dbReference type="EMBL" id="KN832872">
    <property type="protein sequence ID" value="KIN04645.1"/>
    <property type="molecule type" value="Genomic_DNA"/>
</dbReference>
<dbReference type="Pfam" id="PF12224">
    <property type="entry name" value="Amidoligase_2"/>
    <property type="match status" value="1"/>
</dbReference>
<organism evidence="1 2">
    <name type="scientific">Oidiodendron maius (strain Zn)</name>
    <dbReference type="NCBI Taxonomy" id="913774"/>
    <lineage>
        <taxon>Eukaryota</taxon>
        <taxon>Fungi</taxon>
        <taxon>Dikarya</taxon>
        <taxon>Ascomycota</taxon>
        <taxon>Pezizomycotina</taxon>
        <taxon>Leotiomycetes</taxon>
        <taxon>Leotiomycetes incertae sedis</taxon>
        <taxon>Myxotrichaceae</taxon>
        <taxon>Oidiodendron</taxon>
    </lineage>
</organism>
<evidence type="ECO:0008006" key="3">
    <source>
        <dbReference type="Google" id="ProtNLM"/>
    </source>
</evidence>
<sequence>MSLSIGVEIEGVALRRATSSAPFPLNSDHQLCLIVDELERNNLPASIYVPSSTRGTGLNYSVWNVTIDATWQQQLQLGVESIGNAVTWKANSSTGFHLHVGPGSEGDKFSLDSVKKVAMFFCRFEEAIDVMHPKHRRSGDYIMSNRHNDLLHDLTMEQIYDKIVSANNVYKVCQVVNYTQGTNYDGYSDLRFSKINFTSLMKHDTIEFRQHEGTTNPQKMISWIRFILKAVNFARVALYAVIMAPGETIEDMYELIGRGRSN</sequence>
<dbReference type="AlphaFoldDB" id="A0A0C3HNR8"/>
<reference evidence="1 2" key="1">
    <citation type="submission" date="2014-04" db="EMBL/GenBank/DDBJ databases">
        <authorList>
            <consortium name="DOE Joint Genome Institute"/>
            <person name="Kuo A."/>
            <person name="Martino E."/>
            <person name="Perotto S."/>
            <person name="Kohler A."/>
            <person name="Nagy L.G."/>
            <person name="Floudas D."/>
            <person name="Copeland A."/>
            <person name="Barry K.W."/>
            <person name="Cichocki N."/>
            <person name="Veneault-Fourrey C."/>
            <person name="LaButti K."/>
            <person name="Lindquist E.A."/>
            <person name="Lipzen A."/>
            <person name="Lundell T."/>
            <person name="Morin E."/>
            <person name="Murat C."/>
            <person name="Sun H."/>
            <person name="Tunlid A."/>
            <person name="Henrissat B."/>
            <person name="Grigoriev I.V."/>
            <person name="Hibbett D.S."/>
            <person name="Martin F."/>
            <person name="Nordberg H.P."/>
            <person name="Cantor M.N."/>
            <person name="Hua S.X."/>
        </authorList>
    </citation>
    <scope>NUCLEOTIDE SEQUENCE [LARGE SCALE GENOMIC DNA]</scope>
    <source>
        <strain evidence="1 2">Zn</strain>
    </source>
</reference>
<dbReference type="PANTHER" id="PTHR36847:SF1">
    <property type="entry name" value="AMIDOLIGASE ENZYME"/>
    <property type="match status" value="1"/>
</dbReference>
<accession>A0A0C3HNR8</accession>
<gene>
    <name evidence="1" type="ORF">OIDMADRAFT_50493</name>
</gene>
<dbReference type="Proteomes" id="UP000054321">
    <property type="component" value="Unassembled WGS sequence"/>
</dbReference>
<evidence type="ECO:0000313" key="2">
    <source>
        <dbReference type="Proteomes" id="UP000054321"/>
    </source>
</evidence>
<reference evidence="2" key="2">
    <citation type="submission" date="2015-01" db="EMBL/GenBank/DDBJ databases">
        <title>Evolutionary Origins and Diversification of the Mycorrhizal Mutualists.</title>
        <authorList>
            <consortium name="DOE Joint Genome Institute"/>
            <consortium name="Mycorrhizal Genomics Consortium"/>
            <person name="Kohler A."/>
            <person name="Kuo A."/>
            <person name="Nagy L.G."/>
            <person name="Floudas D."/>
            <person name="Copeland A."/>
            <person name="Barry K.W."/>
            <person name="Cichocki N."/>
            <person name="Veneault-Fourrey C."/>
            <person name="LaButti K."/>
            <person name="Lindquist E.A."/>
            <person name="Lipzen A."/>
            <person name="Lundell T."/>
            <person name="Morin E."/>
            <person name="Murat C."/>
            <person name="Riley R."/>
            <person name="Ohm R."/>
            <person name="Sun H."/>
            <person name="Tunlid A."/>
            <person name="Henrissat B."/>
            <person name="Grigoriev I.V."/>
            <person name="Hibbett D.S."/>
            <person name="Martin F."/>
        </authorList>
    </citation>
    <scope>NUCLEOTIDE SEQUENCE [LARGE SCALE GENOMIC DNA]</scope>
    <source>
        <strain evidence="2">Zn</strain>
    </source>
</reference>
<keyword evidence="2" id="KW-1185">Reference proteome</keyword>
<dbReference type="STRING" id="913774.A0A0C3HNR8"/>
<dbReference type="HOGENOM" id="CLU_879991_0_0_1"/>
<dbReference type="InParanoid" id="A0A0C3HNR8"/>
<name>A0A0C3HNR8_OIDMZ</name>
<dbReference type="InterPro" id="IPR022025">
    <property type="entry name" value="Amidoligase_2"/>
</dbReference>
<evidence type="ECO:0000313" key="1">
    <source>
        <dbReference type="EMBL" id="KIN04645.1"/>
    </source>
</evidence>
<dbReference type="PANTHER" id="PTHR36847">
    <property type="entry name" value="AMIDOLIGASE ENZYME"/>
    <property type="match status" value="1"/>
</dbReference>
<dbReference type="OrthoDB" id="412402at2759"/>